<sequence>MNAPAIDHSLSVARDAANPLPERVAALEALARRADPELLPGLRALWERERPAGRPGKNFDPAADERIVDLHLVRAIAACGDTSLLPEIASLVARGAPARGEQDDERRHAAAVIRAIGRPDPVGRLVSLAARGDPREVANAVRTLQLLALPAPASGGPVPAFAELSAPVSFTIHRLREEVETIARLSGGRIAVSSGAAAQIAAQDYDRGEVRREGTTLATVLERELDLLDLAYAVGPEGVEICTFAEAAVRWQRWWSTHASALPGASSRDGATT</sequence>
<evidence type="ECO:0000313" key="2">
    <source>
        <dbReference type="Proteomes" id="UP000019151"/>
    </source>
</evidence>
<evidence type="ECO:0000313" key="1">
    <source>
        <dbReference type="EMBL" id="AHG91428.1"/>
    </source>
</evidence>
<dbReference type="RefSeq" id="WP_025412877.1">
    <property type="nucleotide sequence ID" value="NZ_CP007128.1"/>
</dbReference>
<keyword evidence="2" id="KW-1185">Reference proteome</keyword>
<dbReference type="EMBL" id="CP007128">
    <property type="protein sequence ID" value="AHG91428.1"/>
    <property type="molecule type" value="Genomic_DNA"/>
</dbReference>
<reference evidence="1 2" key="1">
    <citation type="journal article" date="2014" name="Genome Announc.">
        <title>Genome Sequence and Methylome of Soil Bacterium Gemmatirosa kalamazoonensis KBS708T, a Member of the Rarely Cultivated Gemmatimonadetes Phylum.</title>
        <authorList>
            <person name="Debruyn J.M."/>
            <person name="Radosevich M."/>
            <person name="Wommack K.E."/>
            <person name="Polson S.W."/>
            <person name="Hauser L.J."/>
            <person name="Fawaz M.N."/>
            <person name="Korlach J."/>
            <person name="Tsai Y.C."/>
        </authorList>
    </citation>
    <scope>NUCLEOTIDE SEQUENCE [LARGE SCALE GENOMIC DNA]</scope>
    <source>
        <strain evidence="1 2">KBS708</strain>
    </source>
</reference>
<dbReference type="OrthoDB" id="1462070at2"/>
<dbReference type="HOGENOM" id="CLU_1018457_0_0_0"/>
<protein>
    <recommendedName>
        <fullName evidence="3">PBS lyase HEAT domain protein repeat-containing protein</fullName>
    </recommendedName>
</protein>
<organism evidence="1 2">
    <name type="scientific">Gemmatirosa kalamazoonensis</name>
    <dbReference type="NCBI Taxonomy" id="861299"/>
    <lineage>
        <taxon>Bacteria</taxon>
        <taxon>Pseudomonadati</taxon>
        <taxon>Gemmatimonadota</taxon>
        <taxon>Gemmatimonadia</taxon>
        <taxon>Gemmatimonadales</taxon>
        <taxon>Gemmatimonadaceae</taxon>
        <taxon>Gemmatirosa</taxon>
    </lineage>
</organism>
<dbReference type="Proteomes" id="UP000019151">
    <property type="component" value="Chromosome"/>
</dbReference>
<accession>W0RPK8</accession>
<name>W0RPK8_9BACT</name>
<gene>
    <name evidence="1" type="ORF">J421_3891</name>
</gene>
<dbReference type="InParanoid" id="W0RPK8"/>
<evidence type="ECO:0008006" key="3">
    <source>
        <dbReference type="Google" id="ProtNLM"/>
    </source>
</evidence>
<dbReference type="AlphaFoldDB" id="W0RPK8"/>
<dbReference type="PATRIC" id="fig|861299.3.peg.3948"/>
<proteinExistence type="predicted"/>
<dbReference type="KEGG" id="gba:J421_3891"/>
<dbReference type="eggNOG" id="ENOG50346BM">
    <property type="taxonomic scope" value="Bacteria"/>
</dbReference>